<dbReference type="Proteomes" id="UP000298030">
    <property type="component" value="Unassembled WGS sequence"/>
</dbReference>
<dbReference type="AlphaFoldDB" id="A0A4Y7SPQ6"/>
<dbReference type="OrthoDB" id="2687798at2759"/>
<sequence>MAAIAVRASALGINPGSSSGPRRFASKRAPKHDADTYAKDDTDTTPPSEDIVFRVDSSSENVQRPTEPLSGQWSRAGARTSEYQHSDSTLKTEGGPGLRYGGKETLEKEKGPGDAQGEQWPRG</sequence>
<feature type="compositionally biased region" description="Basic and acidic residues" evidence="1">
    <location>
        <begin position="101"/>
        <end position="112"/>
    </location>
</feature>
<keyword evidence="3" id="KW-1185">Reference proteome</keyword>
<dbReference type="EMBL" id="QPFP01000075">
    <property type="protein sequence ID" value="TEB23638.1"/>
    <property type="molecule type" value="Genomic_DNA"/>
</dbReference>
<gene>
    <name evidence="2" type="ORF">FA13DRAFT_1818308</name>
</gene>
<feature type="compositionally biased region" description="Polar residues" evidence="1">
    <location>
        <begin position="56"/>
        <end position="73"/>
    </location>
</feature>
<proteinExistence type="predicted"/>
<organism evidence="2 3">
    <name type="scientific">Coprinellus micaceus</name>
    <name type="common">Glistening ink-cap mushroom</name>
    <name type="synonym">Coprinus micaceus</name>
    <dbReference type="NCBI Taxonomy" id="71717"/>
    <lineage>
        <taxon>Eukaryota</taxon>
        <taxon>Fungi</taxon>
        <taxon>Dikarya</taxon>
        <taxon>Basidiomycota</taxon>
        <taxon>Agaricomycotina</taxon>
        <taxon>Agaricomycetes</taxon>
        <taxon>Agaricomycetidae</taxon>
        <taxon>Agaricales</taxon>
        <taxon>Agaricineae</taxon>
        <taxon>Psathyrellaceae</taxon>
        <taxon>Coprinellus</taxon>
    </lineage>
</organism>
<feature type="compositionally biased region" description="Basic and acidic residues" evidence="1">
    <location>
        <begin position="31"/>
        <end position="42"/>
    </location>
</feature>
<evidence type="ECO:0000313" key="3">
    <source>
        <dbReference type="Proteomes" id="UP000298030"/>
    </source>
</evidence>
<feature type="region of interest" description="Disordered" evidence="1">
    <location>
        <begin position="1"/>
        <end position="123"/>
    </location>
</feature>
<accession>A0A4Y7SPQ6</accession>
<reference evidence="2 3" key="1">
    <citation type="journal article" date="2019" name="Nat. Ecol. Evol.">
        <title>Megaphylogeny resolves global patterns of mushroom evolution.</title>
        <authorList>
            <person name="Varga T."/>
            <person name="Krizsan K."/>
            <person name="Foldi C."/>
            <person name="Dima B."/>
            <person name="Sanchez-Garcia M."/>
            <person name="Sanchez-Ramirez S."/>
            <person name="Szollosi G.J."/>
            <person name="Szarkandi J.G."/>
            <person name="Papp V."/>
            <person name="Albert L."/>
            <person name="Andreopoulos W."/>
            <person name="Angelini C."/>
            <person name="Antonin V."/>
            <person name="Barry K.W."/>
            <person name="Bougher N.L."/>
            <person name="Buchanan P."/>
            <person name="Buyck B."/>
            <person name="Bense V."/>
            <person name="Catcheside P."/>
            <person name="Chovatia M."/>
            <person name="Cooper J."/>
            <person name="Damon W."/>
            <person name="Desjardin D."/>
            <person name="Finy P."/>
            <person name="Geml J."/>
            <person name="Haridas S."/>
            <person name="Hughes K."/>
            <person name="Justo A."/>
            <person name="Karasinski D."/>
            <person name="Kautmanova I."/>
            <person name="Kiss B."/>
            <person name="Kocsube S."/>
            <person name="Kotiranta H."/>
            <person name="LaButti K.M."/>
            <person name="Lechner B.E."/>
            <person name="Liimatainen K."/>
            <person name="Lipzen A."/>
            <person name="Lukacs Z."/>
            <person name="Mihaltcheva S."/>
            <person name="Morgado L.N."/>
            <person name="Niskanen T."/>
            <person name="Noordeloos M.E."/>
            <person name="Ohm R.A."/>
            <person name="Ortiz-Santana B."/>
            <person name="Ovrebo C."/>
            <person name="Racz N."/>
            <person name="Riley R."/>
            <person name="Savchenko A."/>
            <person name="Shiryaev A."/>
            <person name="Soop K."/>
            <person name="Spirin V."/>
            <person name="Szebenyi C."/>
            <person name="Tomsovsky M."/>
            <person name="Tulloss R.E."/>
            <person name="Uehling J."/>
            <person name="Grigoriev I.V."/>
            <person name="Vagvolgyi C."/>
            <person name="Papp T."/>
            <person name="Martin F.M."/>
            <person name="Miettinen O."/>
            <person name="Hibbett D.S."/>
            <person name="Nagy L.G."/>
        </authorList>
    </citation>
    <scope>NUCLEOTIDE SEQUENCE [LARGE SCALE GENOMIC DNA]</scope>
    <source>
        <strain evidence="2 3">FP101781</strain>
    </source>
</reference>
<comment type="caution">
    <text evidence="2">The sequence shown here is derived from an EMBL/GenBank/DDBJ whole genome shotgun (WGS) entry which is preliminary data.</text>
</comment>
<evidence type="ECO:0000313" key="2">
    <source>
        <dbReference type="EMBL" id="TEB23638.1"/>
    </source>
</evidence>
<name>A0A4Y7SPQ6_COPMI</name>
<protein>
    <submittedName>
        <fullName evidence="2">Uncharacterized protein</fullName>
    </submittedName>
</protein>
<evidence type="ECO:0000256" key="1">
    <source>
        <dbReference type="SAM" id="MobiDB-lite"/>
    </source>
</evidence>